<keyword evidence="6 8" id="KW-0472">Membrane</keyword>
<feature type="domain" description="ABC transporter" evidence="9">
    <location>
        <begin position="359"/>
        <end position="595"/>
    </location>
</feature>
<feature type="transmembrane region" description="Helical" evidence="8">
    <location>
        <begin position="85"/>
        <end position="102"/>
    </location>
</feature>
<comment type="subcellular location">
    <subcellularLocation>
        <location evidence="1">Cell membrane</location>
        <topology evidence="1">Multi-pass membrane protein</topology>
    </subcellularLocation>
</comment>
<dbReference type="InterPro" id="IPR039421">
    <property type="entry name" value="Type_1_exporter"/>
</dbReference>
<evidence type="ECO:0000259" key="10">
    <source>
        <dbReference type="PROSITE" id="PS50929"/>
    </source>
</evidence>
<feature type="transmembrane region" description="Helical" evidence="8">
    <location>
        <begin position="156"/>
        <end position="181"/>
    </location>
</feature>
<dbReference type="PANTHER" id="PTHR24221:SF654">
    <property type="entry name" value="ATP-BINDING CASSETTE SUB-FAMILY B MEMBER 6"/>
    <property type="match status" value="1"/>
</dbReference>
<keyword evidence="12" id="KW-1185">Reference proteome</keyword>
<keyword evidence="3" id="KW-0547">Nucleotide-binding</keyword>
<dbReference type="SUPFAM" id="SSF90123">
    <property type="entry name" value="ABC transporter transmembrane region"/>
    <property type="match status" value="1"/>
</dbReference>
<dbReference type="Gene3D" id="3.40.50.300">
    <property type="entry name" value="P-loop containing nucleotide triphosphate hydrolases"/>
    <property type="match status" value="1"/>
</dbReference>
<evidence type="ECO:0000313" key="12">
    <source>
        <dbReference type="Proteomes" id="UP001596226"/>
    </source>
</evidence>
<evidence type="ECO:0000256" key="8">
    <source>
        <dbReference type="SAM" id="Phobius"/>
    </source>
</evidence>
<dbReference type="SMART" id="SM00382">
    <property type="entry name" value="AAA"/>
    <property type="match status" value="1"/>
</dbReference>
<feature type="transmembrane region" description="Helical" evidence="8">
    <location>
        <begin position="297"/>
        <end position="320"/>
    </location>
</feature>
<sequence>MSAVPDPLATGPGALGAAPEPATTPPSAGRPTAERAVLRLARPYLGRLVGAGLLATATEFAGLALMATATWLLMSAAGRPPLDRLTVAIVAVRALAISRGVFRYTERLAGHDAVLRMITDVRARVFATLTARRTTGHRSGDVLSRLVSDVEAVQDLLLRVLVPGSAAALVGVLAVTGAALISLPAAGALAVGLVIAGVALPVLATAVTRRSAAQVAPLRGELAADAIDLTHGAADLAAFGATDNALRVAEHRARRLARLERRLAATGFAVDAAGVLVAGLTAGAVVLAALAADVPGVLVGVLAVGSLAAVEVTLALVAAARQWTQLRPGLARVAALLDVGTPTPSAAIGNLTPDGPYDLRFARVTVRYRAGAAPALDEVSLDLPAGRRIAVVGPSGAGKSTLAAVLTGTVQPESGQVTLNDRDLSAYAEEELPRAVGGLLAEAYVFHATVRENLLLGRAGADEAALTAATAAAGLLDWVRAQPAGWDTVVGEEGGQLSGGQRQRLALARALLAAPAVLVLDEPTEGLDPAAADAVLATALAATPAGHSVLLISHRLSGLAGLDEIVVLDGGRVIQRGRHAELVATPGWYRDQWLLQAAAERGYLALTP</sequence>
<accession>A0ABW1H5L9</accession>
<dbReference type="PROSITE" id="PS50929">
    <property type="entry name" value="ABC_TM1F"/>
    <property type="match status" value="1"/>
</dbReference>
<evidence type="ECO:0000259" key="9">
    <source>
        <dbReference type="PROSITE" id="PS50893"/>
    </source>
</evidence>
<evidence type="ECO:0000256" key="2">
    <source>
        <dbReference type="ARBA" id="ARBA00022692"/>
    </source>
</evidence>
<evidence type="ECO:0000256" key="5">
    <source>
        <dbReference type="ARBA" id="ARBA00022989"/>
    </source>
</evidence>
<gene>
    <name evidence="11" type="primary">cydC</name>
    <name evidence="11" type="ORF">ACFQGL_09890</name>
</gene>
<evidence type="ECO:0000256" key="4">
    <source>
        <dbReference type="ARBA" id="ARBA00022840"/>
    </source>
</evidence>
<evidence type="ECO:0000256" key="7">
    <source>
        <dbReference type="SAM" id="MobiDB-lite"/>
    </source>
</evidence>
<feature type="transmembrane region" description="Helical" evidence="8">
    <location>
        <begin position="263"/>
        <end position="291"/>
    </location>
</feature>
<feature type="compositionally biased region" description="Low complexity" evidence="7">
    <location>
        <begin position="7"/>
        <end position="29"/>
    </location>
</feature>
<dbReference type="InterPro" id="IPR003439">
    <property type="entry name" value="ABC_transporter-like_ATP-bd"/>
</dbReference>
<dbReference type="InterPro" id="IPR003593">
    <property type="entry name" value="AAA+_ATPase"/>
</dbReference>
<dbReference type="Pfam" id="PF00005">
    <property type="entry name" value="ABC_tran"/>
    <property type="match status" value="1"/>
</dbReference>
<protein>
    <submittedName>
        <fullName evidence="11">Thiol reductant ABC exporter subunit CydC</fullName>
    </submittedName>
</protein>
<proteinExistence type="predicted"/>
<keyword evidence="4" id="KW-0067">ATP-binding</keyword>
<feature type="transmembrane region" description="Helical" evidence="8">
    <location>
        <begin position="187"/>
        <end position="207"/>
    </location>
</feature>
<dbReference type="PROSITE" id="PS00211">
    <property type="entry name" value="ABC_TRANSPORTER_1"/>
    <property type="match status" value="1"/>
</dbReference>
<dbReference type="PROSITE" id="PS50893">
    <property type="entry name" value="ABC_TRANSPORTER_2"/>
    <property type="match status" value="1"/>
</dbReference>
<dbReference type="Gene3D" id="1.20.1560.10">
    <property type="entry name" value="ABC transporter type 1, transmembrane domain"/>
    <property type="match status" value="1"/>
</dbReference>
<reference evidence="12" key="1">
    <citation type="journal article" date="2019" name="Int. J. Syst. Evol. Microbiol.">
        <title>The Global Catalogue of Microorganisms (GCM) 10K type strain sequencing project: providing services to taxonomists for standard genome sequencing and annotation.</title>
        <authorList>
            <consortium name="The Broad Institute Genomics Platform"/>
            <consortium name="The Broad Institute Genome Sequencing Center for Infectious Disease"/>
            <person name="Wu L."/>
            <person name="Ma J."/>
        </authorList>
    </citation>
    <scope>NUCLEOTIDE SEQUENCE [LARGE SCALE GENOMIC DNA]</scope>
    <source>
        <strain evidence="12">CGMCC 4.7144</strain>
    </source>
</reference>
<name>A0ABW1H5L9_9ACTN</name>
<dbReference type="InterPro" id="IPR027417">
    <property type="entry name" value="P-loop_NTPase"/>
</dbReference>
<dbReference type="InterPro" id="IPR011527">
    <property type="entry name" value="ABC1_TM_dom"/>
</dbReference>
<dbReference type="PANTHER" id="PTHR24221">
    <property type="entry name" value="ATP-BINDING CASSETTE SUB-FAMILY B"/>
    <property type="match status" value="1"/>
</dbReference>
<comment type="caution">
    <text evidence="11">The sequence shown here is derived from an EMBL/GenBank/DDBJ whole genome shotgun (WGS) entry which is preliminary data.</text>
</comment>
<dbReference type="InterPro" id="IPR014223">
    <property type="entry name" value="ABC_CydC/D"/>
</dbReference>
<dbReference type="EMBL" id="JBHSQS010000005">
    <property type="protein sequence ID" value="MFC5923651.1"/>
    <property type="molecule type" value="Genomic_DNA"/>
</dbReference>
<feature type="transmembrane region" description="Helical" evidence="8">
    <location>
        <begin position="48"/>
        <end position="73"/>
    </location>
</feature>
<feature type="region of interest" description="Disordered" evidence="7">
    <location>
        <begin position="1"/>
        <end position="32"/>
    </location>
</feature>
<keyword evidence="2 8" id="KW-0812">Transmembrane</keyword>
<dbReference type="InterPro" id="IPR036640">
    <property type="entry name" value="ABC1_TM_sf"/>
</dbReference>
<evidence type="ECO:0000313" key="11">
    <source>
        <dbReference type="EMBL" id="MFC5923651.1"/>
    </source>
</evidence>
<dbReference type="SUPFAM" id="SSF52540">
    <property type="entry name" value="P-loop containing nucleoside triphosphate hydrolases"/>
    <property type="match status" value="1"/>
</dbReference>
<dbReference type="RefSeq" id="WP_377508791.1">
    <property type="nucleotide sequence ID" value="NZ_JBHSQS010000005.1"/>
</dbReference>
<evidence type="ECO:0000256" key="6">
    <source>
        <dbReference type="ARBA" id="ARBA00023136"/>
    </source>
</evidence>
<organism evidence="11 12">
    <name type="scientific">Micromonospora vulcania</name>
    <dbReference type="NCBI Taxonomy" id="1441873"/>
    <lineage>
        <taxon>Bacteria</taxon>
        <taxon>Bacillati</taxon>
        <taxon>Actinomycetota</taxon>
        <taxon>Actinomycetes</taxon>
        <taxon>Micromonosporales</taxon>
        <taxon>Micromonosporaceae</taxon>
        <taxon>Micromonospora</taxon>
    </lineage>
</organism>
<evidence type="ECO:0000256" key="1">
    <source>
        <dbReference type="ARBA" id="ARBA00004651"/>
    </source>
</evidence>
<feature type="domain" description="ABC transmembrane type-1" evidence="10">
    <location>
        <begin position="49"/>
        <end position="326"/>
    </location>
</feature>
<dbReference type="Proteomes" id="UP001596226">
    <property type="component" value="Unassembled WGS sequence"/>
</dbReference>
<dbReference type="NCBIfam" id="TIGR02868">
    <property type="entry name" value="CydC"/>
    <property type="match status" value="1"/>
</dbReference>
<evidence type="ECO:0000256" key="3">
    <source>
        <dbReference type="ARBA" id="ARBA00022741"/>
    </source>
</evidence>
<dbReference type="InterPro" id="IPR017871">
    <property type="entry name" value="ABC_transporter-like_CS"/>
</dbReference>
<keyword evidence="5 8" id="KW-1133">Transmembrane helix</keyword>